<sequence length="163" mass="18615">MENYLRVFCLSPHLRWPVSLHGTVEQATIYGWCGWSIISRLFSHGSWYFDLKLMGNLGPCAQDLPQLQIKFQICCPLCAWYRLRARNMAIDMGMVWHFFPGIVTMMGSSCALCSGSSWFFGQLVIFIISTVYATGEAIFRVIRFFCVVTFGPLQLGLSFWAPM</sequence>
<name>A0A498HEA4_MALDO</name>
<organism evidence="2 3">
    <name type="scientific">Malus domestica</name>
    <name type="common">Apple</name>
    <name type="synonym">Pyrus malus</name>
    <dbReference type="NCBI Taxonomy" id="3750"/>
    <lineage>
        <taxon>Eukaryota</taxon>
        <taxon>Viridiplantae</taxon>
        <taxon>Streptophyta</taxon>
        <taxon>Embryophyta</taxon>
        <taxon>Tracheophyta</taxon>
        <taxon>Spermatophyta</taxon>
        <taxon>Magnoliopsida</taxon>
        <taxon>eudicotyledons</taxon>
        <taxon>Gunneridae</taxon>
        <taxon>Pentapetalae</taxon>
        <taxon>rosids</taxon>
        <taxon>fabids</taxon>
        <taxon>Rosales</taxon>
        <taxon>Rosaceae</taxon>
        <taxon>Amygdaloideae</taxon>
        <taxon>Maleae</taxon>
        <taxon>Malus</taxon>
    </lineage>
</organism>
<evidence type="ECO:0000313" key="2">
    <source>
        <dbReference type="EMBL" id="RXH69110.1"/>
    </source>
</evidence>
<gene>
    <name evidence="2" type="ORF">DVH24_031443</name>
</gene>
<keyword evidence="1" id="KW-0812">Transmembrane</keyword>
<feature type="transmembrane region" description="Helical" evidence="1">
    <location>
        <begin position="141"/>
        <end position="161"/>
    </location>
</feature>
<feature type="transmembrane region" description="Helical" evidence="1">
    <location>
        <begin position="115"/>
        <end position="134"/>
    </location>
</feature>
<evidence type="ECO:0000313" key="3">
    <source>
        <dbReference type="Proteomes" id="UP000290289"/>
    </source>
</evidence>
<comment type="caution">
    <text evidence="2">The sequence shown here is derived from an EMBL/GenBank/DDBJ whole genome shotgun (WGS) entry which is preliminary data.</text>
</comment>
<proteinExistence type="predicted"/>
<evidence type="ECO:0000256" key="1">
    <source>
        <dbReference type="SAM" id="Phobius"/>
    </source>
</evidence>
<keyword evidence="1" id="KW-1133">Transmembrane helix</keyword>
<reference evidence="2 3" key="1">
    <citation type="submission" date="2018-10" db="EMBL/GenBank/DDBJ databases">
        <title>A high-quality apple genome assembly.</title>
        <authorList>
            <person name="Hu J."/>
        </authorList>
    </citation>
    <scope>NUCLEOTIDE SEQUENCE [LARGE SCALE GENOMIC DNA]</scope>
    <source>
        <strain evidence="3">cv. HFTH1</strain>
        <tissue evidence="2">Young leaf</tissue>
    </source>
</reference>
<accession>A0A498HEA4</accession>
<protein>
    <submittedName>
        <fullName evidence="2">Uncharacterized protein</fullName>
    </submittedName>
</protein>
<keyword evidence="1" id="KW-0472">Membrane</keyword>
<dbReference type="EMBL" id="RDQH01000343">
    <property type="protein sequence ID" value="RXH69110.1"/>
    <property type="molecule type" value="Genomic_DNA"/>
</dbReference>
<dbReference type="Proteomes" id="UP000290289">
    <property type="component" value="Chromosome 17"/>
</dbReference>
<keyword evidence="3" id="KW-1185">Reference proteome</keyword>
<feature type="transmembrane region" description="Helical" evidence="1">
    <location>
        <begin position="89"/>
        <end position="109"/>
    </location>
</feature>
<dbReference type="AlphaFoldDB" id="A0A498HEA4"/>